<dbReference type="Pfam" id="PF02254">
    <property type="entry name" value="TrkA_N"/>
    <property type="match status" value="1"/>
</dbReference>
<keyword evidence="3" id="KW-1185">Reference proteome</keyword>
<dbReference type="PROSITE" id="PS51202">
    <property type="entry name" value="RCK_C"/>
    <property type="match status" value="1"/>
</dbReference>
<feature type="domain" description="RCK C-terminal" evidence="1">
    <location>
        <begin position="143"/>
        <end position="222"/>
    </location>
</feature>
<dbReference type="SUPFAM" id="SSF116726">
    <property type="entry name" value="TrkA C-terminal domain-like"/>
    <property type="match status" value="1"/>
</dbReference>
<protein>
    <submittedName>
        <fullName evidence="2">TrkA family potassium uptake protein</fullName>
    </submittedName>
</protein>
<dbReference type="GO" id="GO:0008324">
    <property type="term" value="F:monoatomic cation transmembrane transporter activity"/>
    <property type="evidence" value="ECO:0007669"/>
    <property type="project" value="InterPro"/>
</dbReference>
<dbReference type="PANTHER" id="PTHR43833">
    <property type="entry name" value="POTASSIUM CHANNEL PROTEIN 2-RELATED-RELATED"/>
    <property type="match status" value="1"/>
</dbReference>
<dbReference type="OrthoDB" id="9781411at2"/>
<evidence type="ECO:0000259" key="1">
    <source>
        <dbReference type="PROSITE" id="PS51202"/>
    </source>
</evidence>
<accession>A0A3A8B580</accession>
<dbReference type="Proteomes" id="UP000281128">
    <property type="component" value="Unassembled WGS sequence"/>
</dbReference>
<dbReference type="InterPro" id="IPR050721">
    <property type="entry name" value="Trk_Ktr_HKT_K-transport"/>
</dbReference>
<dbReference type="Gene3D" id="3.30.70.1450">
    <property type="entry name" value="Regulator of K+ conductance, C-terminal domain"/>
    <property type="match status" value="1"/>
</dbReference>
<dbReference type="InterPro" id="IPR036721">
    <property type="entry name" value="RCK_C_sf"/>
</dbReference>
<organism evidence="2 3">
    <name type="scientific">Roseovarius spongiae</name>
    <dbReference type="NCBI Taxonomy" id="2320272"/>
    <lineage>
        <taxon>Bacteria</taxon>
        <taxon>Pseudomonadati</taxon>
        <taxon>Pseudomonadota</taxon>
        <taxon>Alphaproteobacteria</taxon>
        <taxon>Rhodobacterales</taxon>
        <taxon>Roseobacteraceae</taxon>
        <taxon>Roseovarius</taxon>
    </lineage>
</organism>
<gene>
    <name evidence="2" type="ORF">D6850_06660</name>
</gene>
<name>A0A3A8B580_9RHOB</name>
<dbReference type="InterPro" id="IPR036291">
    <property type="entry name" value="NAD(P)-bd_dom_sf"/>
</dbReference>
<comment type="caution">
    <text evidence="2">The sequence shown here is derived from an EMBL/GenBank/DDBJ whole genome shotgun (WGS) entry which is preliminary data.</text>
</comment>
<sequence>MKKKQGNRVFGVVGLGNFGSTVAQELQRFGNHVIGVDITPERVASHAETLSQAMIIDARDDEALREGGLADCDCGLVAIGNDLEASILASINLKLIGVPVVWAKATTRTHHRILSKIGVDRVIHPEVEVGQHIAQVLHNPLVRDYVSLGNGFHVVNFRIPESLEGESLADLPHDEEFGLRCIGVMRGTEFIGSDDAPCRLEHDDLLLLLGRRGDLREFAASL</sequence>
<dbReference type="InterPro" id="IPR003148">
    <property type="entry name" value="RCK_N"/>
</dbReference>
<dbReference type="InterPro" id="IPR006037">
    <property type="entry name" value="RCK_C"/>
</dbReference>
<dbReference type="Gene3D" id="3.40.50.720">
    <property type="entry name" value="NAD(P)-binding Rossmann-like Domain"/>
    <property type="match status" value="1"/>
</dbReference>
<evidence type="ECO:0000313" key="3">
    <source>
        <dbReference type="Proteomes" id="UP000281128"/>
    </source>
</evidence>
<dbReference type="EMBL" id="RAPE01000001">
    <property type="protein sequence ID" value="RKF17181.1"/>
    <property type="molecule type" value="Genomic_DNA"/>
</dbReference>
<dbReference type="GO" id="GO:0006813">
    <property type="term" value="P:potassium ion transport"/>
    <property type="evidence" value="ECO:0007669"/>
    <property type="project" value="InterPro"/>
</dbReference>
<dbReference type="AlphaFoldDB" id="A0A3A8B580"/>
<dbReference type="SUPFAM" id="SSF51735">
    <property type="entry name" value="NAD(P)-binding Rossmann-fold domains"/>
    <property type="match status" value="1"/>
</dbReference>
<reference evidence="2 3" key="1">
    <citation type="submission" date="2018-09" db="EMBL/GenBank/DDBJ databases">
        <title>Roseovarius spongiae sp. nov., isolated from a marine sponge.</title>
        <authorList>
            <person name="Zhuang L."/>
            <person name="Luo L."/>
        </authorList>
    </citation>
    <scope>NUCLEOTIDE SEQUENCE [LARGE SCALE GENOMIC DNA]</scope>
    <source>
        <strain evidence="2 3">HN-E21</strain>
    </source>
</reference>
<evidence type="ECO:0000313" key="2">
    <source>
        <dbReference type="EMBL" id="RKF17181.1"/>
    </source>
</evidence>
<proteinExistence type="predicted"/>
<dbReference type="PANTHER" id="PTHR43833:SF7">
    <property type="entry name" value="KTR SYSTEM POTASSIUM UPTAKE PROTEIN C"/>
    <property type="match status" value="1"/>
</dbReference>